<keyword evidence="3" id="KW-1185">Reference proteome</keyword>
<feature type="compositionally biased region" description="Basic residues" evidence="1">
    <location>
        <begin position="368"/>
        <end position="384"/>
    </location>
</feature>
<organism evidence="2 3">
    <name type="scientific">Huso huso</name>
    <name type="common">Beluga</name>
    <name type="synonym">Acipenser huso</name>
    <dbReference type="NCBI Taxonomy" id="61971"/>
    <lineage>
        <taxon>Eukaryota</taxon>
        <taxon>Metazoa</taxon>
        <taxon>Chordata</taxon>
        <taxon>Craniata</taxon>
        <taxon>Vertebrata</taxon>
        <taxon>Euteleostomi</taxon>
        <taxon>Actinopterygii</taxon>
        <taxon>Chondrostei</taxon>
        <taxon>Acipenseriformes</taxon>
        <taxon>Acipenseridae</taxon>
        <taxon>Huso</taxon>
    </lineage>
</organism>
<dbReference type="PANTHER" id="PTHR48195:SF1">
    <property type="entry name" value="RIKEN CDNA 2410002F23 GENE"/>
    <property type="match status" value="1"/>
</dbReference>
<feature type="compositionally biased region" description="Acidic residues" evidence="1">
    <location>
        <begin position="25"/>
        <end position="36"/>
    </location>
</feature>
<dbReference type="Proteomes" id="UP001369086">
    <property type="component" value="Unassembled WGS sequence"/>
</dbReference>
<feature type="region of interest" description="Disordered" evidence="1">
    <location>
        <begin position="256"/>
        <end position="284"/>
    </location>
</feature>
<reference evidence="2 3" key="1">
    <citation type="submission" date="2021-05" db="EMBL/GenBank/DDBJ databases">
        <authorList>
            <person name="Zahm M."/>
            <person name="Klopp C."/>
            <person name="Cabau C."/>
            <person name="Kuhl H."/>
            <person name="Suciu R."/>
            <person name="Ciorpac M."/>
            <person name="Holostenco D."/>
            <person name="Gessner J."/>
            <person name="Wuertz S."/>
            <person name="Hohne C."/>
            <person name="Stock M."/>
            <person name="Gislard M."/>
            <person name="Lluch J."/>
            <person name="Milhes M."/>
            <person name="Lampietro C."/>
            <person name="Lopez Roques C."/>
            <person name="Donnadieu C."/>
            <person name="Du K."/>
            <person name="Schartl M."/>
            <person name="Guiguen Y."/>
        </authorList>
    </citation>
    <scope>NUCLEOTIDE SEQUENCE [LARGE SCALE GENOMIC DNA]</scope>
    <source>
        <strain evidence="2">Hh-F2</strain>
        <tissue evidence="2">Blood</tissue>
    </source>
</reference>
<dbReference type="InterPro" id="IPR053270">
    <property type="entry name" value="Fv1_restriction_factor"/>
</dbReference>
<protein>
    <submittedName>
        <fullName evidence="2">Friend virus susceptibility protein 1-like</fullName>
    </submittedName>
</protein>
<dbReference type="EMBL" id="JAHFZB010000393">
    <property type="protein sequence ID" value="KAK6462894.1"/>
    <property type="molecule type" value="Genomic_DNA"/>
</dbReference>
<comment type="caution">
    <text evidence="2">The sequence shown here is derived from an EMBL/GenBank/DDBJ whole genome shotgun (WGS) entry which is preliminary data.</text>
</comment>
<feature type="compositionally biased region" description="Acidic residues" evidence="1">
    <location>
        <begin position="348"/>
        <end position="360"/>
    </location>
</feature>
<feature type="region of interest" description="Disordered" evidence="1">
    <location>
        <begin position="340"/>
        <end position="393"/>
    </location>
</feature>
<dbReference type="PANTHER" id="PTHR48195">
    <property type="entry name" value="FRIEND VIRUS SUSCEPTIBILITY PROTEIN 1"/>
    <property type="match status" value="1"/>
</dbReference>
<gene>
    <name evidence="2" type="ORF">HHUSO_G36880</name>
</gene>
<name>A0ABR0Y0U8_HUSHU</name>
<feature type="non-terminal residue" evidence="2">
    <location>
        <position position="1"/>
    </location>
</feature>
<proteinExistence type="predicted"/>
<evidence type="ECO:0000313" key="3">
    <source>
        <dbReference type="Proteomes" id="UP001369086"/>
    </source>
</evidence>
<accession>A0ABR0Y0U8</accession>
<evidence type="ECO:0000313" key="2">
    <source>
        <dbReference type="EMBL" id="KAK6462894.1"/>
    </source>
</evidence>
<feature type="region of interest" description="Disordered" evidence="1">
    <location>
        <begin position="1"/>
        <end position="47"/>
    </location>
</feature>
<evidence type="ECO:0000256" key="1">
    <source>
        <dbReference type="SAM" id="MobiDB-lite"/>
    </source>
</evidence>
<sequence>WDPERWDGDIWNLDTDDRDYIWDPDNPDPDPNDEPDLESKPPPLQAKPIVRRRQVAGPRGDIVAAQITTEDYTQQERLDIRERYRQKTGEPIDKWLLRMYDTGAGNVRVDVGDYSEFLDLSTDPIIRQWCRGFHNRMDGNNGDTGLLALMVGGADAKYPTLQSWPEMKGSWGTSNECIQRVRELTMREAVFTGHAHEVDEFPFTAGVRAVIIRDAPPPYKGAILALLISEVGTEVGKVVVKIRELGDLGDWSTQVEKKENTQWASRGSYQGNQGNGGGGRRIPRKDLWSKSIQAGVPKENIDGKSTDDLLKMCKQQGLLKQVRPFTAECFCQNYDVRNKKKKEVSSTSEEEESASDEDNENEKSERMVRKKKAGKKGKNKKGKNKIGDRGLYPLAELAQMKREGHY</sequence>